<dbReference type="AlphaFoldDB" id="A0A0S3PTQ6"/>
<proteinExistence type="predicted"/>
<dbReference type="InterPro" id="IPR018764">
    <property type="entry name" value="RskA_C"/>
</dbReference>
<gene>
    <name evidence="2" type="ORF">GJW-30_1_01731</name>
</gene>
<sequence length="320" mass="34311">MSTIDDDKDVLAAEYALGSLDAEGRGNVLMQMSLDPAFVERVAYWERRIGELHALVEPVEPPATSWEWIKARIAAEAPRDTLWMPNLADAAKGSTTVDPFASVRAAAAVATAAKVAEPTGEVAKLGAPPRPAPVAPASNVVELKQRAGMWQRVAIGTSAIAAGLAALAVFREVSPRIVEKVVEKEVVRTVEVPSQRVAEFVAVFQRDDNLPAPSFIMTVDIDKKTVSLRRVGAEQREQNSYELWVVTPQQTRPRSLGLVAENEYTVRRALGDYDAATLSRATFGISVEPKGGSPTGQPTGPVVHGRLVQTTPATFPGGTP</sequence>
<keyword evidence="3" id="KW-1185">Reference proteome</keyword>
<dbReference type="RefSeq" id="WP_096354256.1">
    <property type="nucleotide sequence ID" value="NZ_AP014946.1"/>
</dbReference>
<dbReference type="Pfam" id="PF10099">
    <property type="entry name" value="RskA_C"/>
    <property type="match status" value="1"/>
</dbReference>
<accession>A0A0S3PTQ6</accession>
<organism evidence="2 3">
    <name type="scientific">Variibacter gotjawalensis</name>
    <dbReference type="NCBI Taxonomy" id="1333996"/>
    <lineage>
        <taxon>Bacteria</taxon>
        <taxon>Pseudomonadati</taxon>
        <taxon>Pseudomonadota</taxon>
        <taxon>Alphaproteobacteria</taxon>
        <taxon>Hyphomicrobiales</taxon>
        <taxon>Nitrobacteraceae</taxon>
        <taxon>Variibacter</taxon>
    </lineage>
</organism>
<evidence type="ECO:0000259" key="1">
    <source>
        <dbReference type="Pfam" id="PF10099"/>
    </source>
</evidence>
<dbReference type="EMBL" id="AP014946">
    <property type="protein sequence ID" value="BAT59200.1"/>
    <property type="molecule type" value="Genomic_DNA"/>
</dbReference>
<evidence type="ECO:0000313" key="3">
    <source>
        <dbReference type="Proteomes" id="UP000236884"/>
    </source>
</evidence>
<dbReference type="KEGG" id="vgo:GJW-30_1_01731"/>
<feature type="domain" description="Anti-sigma K factor RskA C-terminal" evidence="1">
    <location>
        <begin position="160"/>
        <end position="302"/>
    </location>
</feature>
<protein>
    <submittedName>
        <fullName evidence="2">Anti-sigma-K factor rskA</fullName>
    </submittedName>
</protein>
<dbReference type="OrthoDB" id="9816387at2"/>
<reference evidence="2 3" key="1">
    <citation type="submission" date="2015-08" db="EMBL/GenBank/DDBJ databases">
        <title>Investigation of the bacterial diversity of lava forest soil.</title>
        <authorList>
            <person name="Lee J.S."/>
        </authorList>
    </citation>
    <scope>NUCLEOTIDE SEQUENCE [LARGE SCALE GENOMIC DNA]</scope>
    <source>
        <strain evidence="2 3">GJW-30</strain>
    </source>
</reference>
<name>A0A0S3PTQ6_9BRAD</name>
<dbReference type="GO" id="GO:0005886">
    <property type="term" value="C:plasma membrane"/>
    <property type="evidence" value="ECO:0007669"/>
    <property type="project" value="InterPro"/>
</dbReference>
<evidence type="ECO:0000313" key="2">
    <source>
        <dbReference type="EMBL" id="BAT59200.1"/>
    </source>
</evidence>
<dbReference type="Proteomes" id="UP000236884">
    <property type="component" value="Chromosome"/>
</dbReference>